<keyword evidence="1" id="KW-1133">Transmembrane helix</keyword>
<proteinExistence type="predicted"/>
<gene>
    <name evidence="3" type="ORF">SAMEA4504048_01536</name>
</gene>
<dbReference type="InterPro" id="IPR038323">
    <property type="entry name" value="ArAE_1_C_sf"/>
</dbReference>
<keyword evidence="1" id="KW-0812">Transmembrane</keyword>
<feature type="domain" description="Putative aromatic acid exporter C-terminal" evidence="2">
    <location>
        <begin position="33"/>
        <end position="195"/>
    </location>
</feature>
<name>A0A239X7C9_STRAI</name>
<evidence type="ECO:0000313" key="3">
    <source>
        <dbReference type="EMBL" id="SNV42459.1"/>
    </source>
</evidence>
<evidence type="ECO:0000313" key="4">
    <source>
        <dbReference type="Proteomes" id="UP000215144"/>
    </source>
</evidence>
<evidence type="ECO:0000259" key="2">
    <source>
        <dbReference type="Pfam" id="PF11728"/>
    </source>
</evidence>
<dbReference type="PANTHER" id="PTHR40064">
    <property type="entry name" value="MEMBRANE PROTEIN-RELATED"/>
    <property type="match status" value="1"/>
</dbReference>
<organism evidence="3 4">
    <name type="scientific">Streptococcus acidominimus</name>
    <dbReference type="NCBI Taxonomy" id="1326"/>
    <lineage>
        <taxon>Bacteria</taxon>
        <taxon>Bacillati</taxon>
        <taxon>Bacillota</taxon>
        <taxon>Bacilli</taxon>
        <taxon>Lactobacillales</taxon>
        <taxon>Streptococcaceae</taxon>
        <taxon>Streptococcus</taxon>
    </lineage>
</organism>
<sequence length="204" mass="23496">MTLVQLIANELSLLLVGAGTALVLNLYMPSKQKAIADYFVKVEEELKVILCRFGTLLRSGDGSNDGQLIDHLEKTLSEALELVYIESNNQLFQSTNYQVHYFEMRREQEKILKGISESIQKLNLQSQENQILAELFERTGQQISEENPANDLIVAIEDFLEHFRERPLPVTRDEFEGRALLFQLLGDLERLIQLKVDFYDSYKP</sequence>
<evidence type="ECO:0000256" key="1">
    <source>
        <dbReference type="SAM" id="Phobius"/>
    </source>
</evidence>
<dbReference type="RefSeq" id="WP_231909785.1">
    <property type="nucleotide sequence ID" value="NZ_LT906454.1"/>
</dbReference>
<dbReference type="Gene3D" id="1.20.120.940">
    <property type="entry name" value="Putative aromatic acid exporter, C-terminal domain"/>
    <property type="match status" value="1"/>
</dbReference>
<dbReference type="Pfam" id="PF11728">
    <property type="entry name" value="ArAE_1_C"/>
    <property type="match status" value="1"/>
</dbReference>
<protein>
    <submittedName>
        <fullName evidence="3">Membrane protein</fullName>
    </submittedName>
</protein>
<dbReference type="KEGG" id="saco:SAME_01536"/>
<feature type="transmembrane region" description="Helical" evidence="1">
    <location>
        <begin position="6"/>
        <end position="27"/>
    </location>
</feature>
<dbReference type="AlphaFoldDB" id="A0A239X7C9"/>
<dbReference type="InterPro" id="IPR052984">
    <property type="entry name" value="UPF0421"/>
</dbReference>
<dbReference type="PANTHER" id="PTHR40064:SF1">
    <property type="entry name" value="MEMBRANE PROTEIN"/>
    <property type="match status" value="1"/>
</dbReference>
<accession>A0A239X7C9</accession>
<keyword evidence="1" id="KW-0472">Membrane</keyword>
<dbReference type="InterPro" id="IPR021062">
    <property type="entry name" value="ArAE_1_C"/>
</dbReference>
<dbReference type="Proteomes" id="UP000215144">
    <property type="component" value="Chromosome 1"/>
</dbReference>
<dbReference type="EMBL" id="LT906454">
    <property type="protein sequence ID" value="SNV42459.1"/>
    <property type="molecule type" value="Genomic_DNA"/>
</dbReference>
<reference evidence="3 4" key="1">
    <citation type="submission" date="2017-06" db="EMBL/GenBank/DDBJ databases">
        <authorList>
            <consortium name="Pathogen Informatics"/>
        </authorList>
    </citation>
    <scope>NUCLEOTIDE SEQUENCE [LARGE SCALE GENOMIC DNA]</scope>
    <source>
        <strain evidence="3 4">NCTC11291</strain>
    </source>
</reference>